<evidence type="ECO:0000256" key="6">
    <source>
        <dbReference type="ARBA" id="ARBA00022729"/>
    </source>
</evidence>
<dbReference type="Proteomes" id="UP000647241">
    <property type="component" value="Unassembled WGS sequence"/>
</dbReference>
<dbReference type="InterPro" id="IPR031381">
    <property type="entry name" value="YtcA"/>
</dbReference>
<evidence type="ECO:0000256" key="5">
    <source>
        <dbReference type="ARBA" id="ARBA00022692"/>
    </source>
</evidence>
<keyword evidence="7 11" id="KW-1133">Transmembrane helix</keyword>
<keyword evidence="5 11" id="KW-0812">Transmembrane</keyword>
<evidence type="ECO:0000256" key="9">
    <source>
        <dbReference type="ARBA" id="ARBA00023139"/>
    </source>
</evidence>
<organism evidence="12 13">
    <name type="scientific">Edaphobacter dinghuensis</name>
    <dbReference type="NCBI Taxonomy" id="1560005"/>
    <lineage>
        <taxon>Bacteria</taxon>
        <taxon>Pseudomonadati</taxon>
        <taxon>Acidobacteriota</taxon>
        <taxon>Terriglobia</taxon>
        <taxon>Terriglobales</taxon>
        <taxon>Acidobacteriaceae</taxon>
        <taxon>Edaphobacter</taxon>
    </lineage>
</organism>
<gene>
    <name evidence="12" type="ORF">GCM10011585_13170</name>
</gene>
<evidence type="ECO:0000256" key="4">
    <source>
        <dbReference type="ARBA" id="ARBA00022475"/>
    </source>
</evidence>
<evidence type="ECO:0000256" key="8">
    <source>
        <dbReference type="ARBA" id="ARBA00023136"/>
    </source>
</evidence>
<protein>
    <recommendedName>
        <fullName evidence="3">Uncharacterized protein YtcA</fullName>
    </recommendedName>
</protein>
<evidence type="ECO:0000256" key="7">
    <source>
        <dbReference type="ARBA" id="ARBA00022989"/>
    </source>
</evidence>
<keyword evidence="6" id="KW-0732">Signal</keyword>
<evidence type="ECO:0000256" key="10">
    <source>
        <dbReference type="ARBA" id="ARBA00023288"/>
    </source>
</evidence>
<dbReference type="AlphaFoldDB" id="A0A917HB14"/>
<dbReference type="GO" id="GO:0016020">
    <property type="term" value="C:membrane"/>
    <property type="evidence" value="ECO:0007669"/>
    <property type="project" value="UniProtKB-SubCell"/>
</dbReference>
<comment type="subcellular location">
    <subcellularLocation>
        <location evidence="1">Membrane</location>
        <topology evidence="1">Multi-pass membrane protein</topology>
    </subcellularLocation>
</comment>
<comment type="similarity">
    <text evidence="2">Belongs to the YtcA family.</text>
</comment>
<sequence length="101" mass="11365">MSLQQNAERKFSMSIKRFVAALGASVTVAGLSGCAFSPSINVLGSYFPAWIVCCAIAIGITTLMHYLFSRWKLVDQLWPLPFLYPCLISFVSCFLWLVFFR</sequence>
<dbReference type="Pfam" id="PF17090">
    <property type="entry name" value="Ytca"/>
    <property type="match status" value="1"/>
</dbReference>
<evidence type="ECO:0000313" key="13">
    <source>
        <dbReference type="Proteomes" id="UP000647241"/>
    </source>
</evidence>
<keyword evidence="8 11" id="KW-0472">Membrane</keyword>
<feature type="transmembrane region" description="Helical" evidence="11">
    <location>
        <begin position="46"/>
        <end position="68"/>
    </location>
</feature>
<evidence type="ECO:0000256" key="3">
    <source>
        <dbReference type="ARBA" id="ARBA00021237"/>
    </source>
</evidence>
<accession>A0A917HB14</accession>
<dbReference type="EMBL" id="BMGT01000002">
    <property type="protein sequence ID" value="GGG72226.1"/>
    <property type="molecule type" value="Genomic_DNA"/>
</dbReference>
<keyword evidence="4" id="KW-1003">Cell membrane</keyword>
<evidence type="ECO:0000256" key="2">
    <source>
        <dbReference type="ARBA" id="ARBA00008208"/>
    </source>
</evidence>
<comment type="caution">
    <text evidence="12">The sequence shown here is derived from an EMBL/GenBank/DDBJ whole genome shotgun (WGS) entry which is preliminary data.</text>
</comment>
<evidence type="ECO:0000313" key="12">
    <source>
        <dbReference type="EMBL" id="GGG72226.1"/>
    </source>
</evidence>
<feature type="transmembrane region" description="Helical" evidence="11">
    <location>
        <begin position="80"/>
        <end position="99"/>
    </location>
</feature>
<evidence type="ECO:0000256" key="1">
    <source>
        <dbReference type="ARBA" id="ARBA00004141"/>
    </source>
</evidence>
<keyword evidence="9" id="KW-0564">Palmitate</keyword>
<keyword evidence="10" id="KW-0449">Lipoprotein</keyword>
<evidence type="ECO:0000256" key="11">
    <source>
        <dbReference type="SAM" id="Phobius"/>
    </source>
</evidence>
<reference evidence="12" key="2">
    <citation type="submission" date="2020-09" db="EMBL/GenBank/DDBJ databases">
        <authorList>
            <person name="Sun Q."/>
            <person name="Zhou Y."/>
        </authorList>
    </citation>
    <scope>NUCLEOTIDE SEQUENCE</scope>
    <source>
        <strain evidence="12">CGMCC 1.12997</strain>
    </source>
</reference>
<reference evidence="12" key="1">
    <citation type="journal article" date="2014" name="Int. J. Syst. Evol. Microbiol.">
        <title>Complete genome sequence of Corynebacterium casei LMG S-19264T (=DSM 44701T), isolated from a smear-ripened cheese.</title>
        <authorList>
            <consortium name="US DOE Joint Genome Institute (JGI-PGF)"/>
            <person name="Walter F."/>
            <person name="Albersmeier A."/>
            <person name="Kalinowski J."/>
            <person name="Ruckert C."/>
        </authorList>
    </citation>
    <scope>NUCLEOTIDE SEQUENCE</scope>
    <source>
        <strain evidence="12">CGMCC 1.12997</strain>
    </source>
</reference>
<keyword evidence="13" id="KW-1185">Reference proteome</keyword>
<name>A0A917HB14_9BACT</name>
<proteinExistence type="inferred from homology"/>